<dbReference type="AlphaFoldDB" id="W1U6T5"/>
<dbReference type="EMBL" id="AZMF01000004">
    <property type="protein sequence ID" value="ETI87293.1"/>
    <property type="molecule type" value="Genomic_DNA"/>
</dbReference>
<sequence length="34" mass="3637">ERSCGALAQLGERLLCTQEVSGSIPLGSIRIESY</sequence>
<reference evidence="1 2" key="1">
    <citation type="submission" date="2013-12" db="EMBL/GenBank/DDBJ databases">
        <title>A Varibaculum cambriense genome reconstructed from a premature infant gut community with otherwise low bacterial novelty that shifts toward anaerobic metabolism during the third week of life.</title>
        <authorList>
            <person name="Brown C.T."/>
            <person name="Sharon I."/>
            <person name="Thomas B.C."/>
            <person name="Castelle C.J."/>
            <person name="Morowitz M.J."/>
            <person name="Banfield J.F."/>
        </authorList>
    </citation>
    <scope>NUCLEOTIDE SEQUENCE [LARGE SCALE GENOMIC DNA]</scope>
    <source>
        <strain evidence="2">DORA_7</strain>
    </source>
</reference>
<name>W1U6T5_STRAP</name>
<accession>W1U6T5</accession>
<evidence type="ECO:0000313" key="1">
    <source>
        <dbReference type="EMBL" id="ETI87293.1"/>
    </source>
</evidence>
<gene>
    <name evidence="1" type="ORF">Q615_SPAC00004G0001</name>
</gene>
<proteinExistence type="predicted"/>
<feature type="non-terminal residue" evidence="1">
    <location>
        <position position="1"/>
    </location>
</feature>
<evidence type="ECO:0000313" key="2">
    <source>
        <dbReference type="Proteomes" id="UP000018846"/>
    </source>
</evidence>
<dbReference type="AntiFam" id="ANF00010">
    <property type="entry name" value="tRNA translation"/>
</dbReference>
<dbReference type="Proteomes" id="UP000018846">
    <property type="component" value="Unassembled WGS sequence"/>
</dbReference>
<comment type="caution">
    <text evidence="1">The sequence shown here is derived from an EMBL/GenBank/DDBJ whole genome shotgun (WGS) entry which is preliminary data.</text>
</comment>
<organism evidence="1 2">
    <name type="scientific">Streptococcus anginosus DORA_7</name>
    <dbReference type="NCBI Taxonomy" id="1403946"/>
    <lineage>
        <taxon>Bacteria</taxon>
        <taxon>Bacillati</taxon>
        <taxon>Bacillota</taxon>
        <taxon>Bacilli</taxon>
        <taxon>Lactobacillales</taxon>
        <taxon>Streptococcaceae</taxon>
        <taxon>Streptococcus</taxon>
        <taxon>Streptococcus anginosus group</taxon>
    </lineage>
</organism>
<protein>
    <submittedName>
        <fullName evidence="1">Uncharacterized protein</fullName>
    </submittedName>
</protein>